<dbReference type="AlphaFoldDB" id="A0A3M5RE03"/>
<accession>A0A3M5RE03</accession>
<dbReference type="EMBL" id="RBTT01000225">
    <property type="protein sequence ID" value="RMU07291.1"/>
    <property type="molecule type" value="Genomic_DNA"/>
</dbReference>
<reference evidence="1 2" key="1">
    <citation type="submission" date="2018-08" db="EMBL/GenBank/DDBJ databases">
        <title>Recombination of ecologically and evolutionarily significant loci maintains genetic cohesion in the Pseudomonas syringae species complex.</title>
        <authorList>
            <person name="Dillon M."/>
            <person name="Thakur S."/>
            <person name="Almeida R.N.D."/>
            <person name="Weir B.S."/>
            <person name="Guttman D.S."/>
        </authorList>
    </citation>
    <scope>NUCLEOTIDE SEQUENCE [LARGE SCALE GENOMIC DNA]</scope>
    <source>
        <strain evidence="1 2">ICMP 9829</strain>
    </source>
</reference>
<name>A0A3M5RE03_9PSED</name>
<proteinExistence type="predicted"/>
<dbReference type="Pfam" id="PF18928">
    <property type="entry name" value="DUF5677"/>
    <property type="match status" value="1"/>
</dbReference>
<evidence type="ECO:0000313" key="1">
    <source>
        <dbReference type="EMBL" id="RMU07291.1"/>
    </source>
</evidence>
<dbReference type="InterPro" id="IPR043733">
    <property type="entry name" value="DUF5677"/>
</dbReference>
<comment type="caution">
    <text evidence="1">The sequence shown here is derived from an EMBL/GenBank/DDBJ whole genome shotgun (WGS) entry which is preliminary data.</text>
</comment>
<protein>
    <submittedName>
        <fullName evidence="1">Uncharacterized protein</fullName>
    </submittedName>
</protein>
<sequence length="331" mass="37321">MELMHMTLRRPLDELGVAIDEEAAILKMKLELRLEETLFGDNEEFSGFRERLVKTWARPLGRLRSLTLMCQEILSELITDQHEGNLPFDAKFNAMTRLFSRSVQLSGEIHHSLIGGYSEGAFSRWRAMHETCVVISLLGSGDNVLSERFMDFQAVLSLRAANFFNERSKLVNEAPLSDEAMIELKRNFDHSIQKHGADFGDENGWAKVLFQNNKKINFFRLEELSGHQPFRLQYKHASQYVHTGADSLGNTMGLYLSQKNILLTGPSNEGLAQPLVLCGLSLVTALSVIADEYPQNQRDLFEATAWKWVESLQEEAMVALADLAATAPPTT</sequence>
<organism evidence="1 2">
    <name type="scientific">Pseudomonas syringae pv. coriandricola</name>
    <dbReference type="NCBI Taxonomy" id="264453"/>
    <lineage>
        <taxon>Bacteria</taxon>
        <taxon>Pseudomonadati</taxon>
        <taxon>Pseudomonadota</taxon>
        <taxon>Gammaproteobacteria</taxon>
        <taxon>Pseudomonadales</taxon>
        <taxon>Pseudomonadaceae</taxon>
        <taxon>Pseudomonas</taxon>
    </lineage>
</organism>
<gene>
    <name evidence="1" type="ORF">ALP36_03272</name>
</gene>
<dbReference type="Proteomes" id="UP000274212">
    <property type="component" value="Unassembled WGS sequence"/>
</dbReference>
<evidence type="ECO:0000313" key="2">
    <source>
        <dbReference type="Proteomes" id="UP000274212"/>
    </source>
</evidence>